<sequence>MAVPSDFELAWFYGHFTVQCVRAEGRAWEDLVSNAMLARHGGDFIQVDAAGRGDKGCDGYVKGLMLACYGATSPSDAYVRAKIQGDYTKAAAHWSNVMETWAFVHNNANGLPTMAAQAMAAMKSAGHPHSIEHWPPQVLWDNVYADLDRAKLSRLLGAPASDRPAGMSYIAECVKLLSRSRLIVDVDETLPVPLKKMEYNRFSPSTVKLITETKNHTHHVRYYFKHATPGEQFQVSENLRMRYDGFRATASSADEVFYGLCDSLAEEAFGDELSPEIEQQRSAALLVVTHFFESCLLFETPDEVRIRAAAL</sequence>
<keyword evidence="2" id="KW-0614">Plasmid</keyword>
<dbReference type="KEGG" id="aau:AAur_pTC20006"/>
<dbReference type="HOGENOM" id="CLU_078787_0_0_11"/>
<geneLocation type="plasmid" evidence="2 3">
    <name>pTC2</name>
</geneLocation>
<protein>
    <recommendedName>
        <fullName evidence="1">ABC-three component systems C-terminal domain-containing protein</fullName>
    </recommendedName>
</protein>
<dbReference type="eggNOG" id="COG5635">
    <property type="taxonomic scope" value="Bacteria"/>
</dbReference>
<keyword evidence="3" id="KW-1185">Reference proteome</keyword>
<gene>
    <name evidence="2" type="ordered locus">AAur_pTC20006</name>
</gene>
<dbReference type="Proteomes" id="UP000000637">
    <property type="component" value="Plasmid pTC2"/>
</dbReference>
<dbReference type="InterPro" id="IPR046919">
    <property type="entry name" value="ABC-3C_CTD10"/>
</dbReference>
<accession>A1RD60</accession>
<proteinExistence type="predicted"/>
<evidence type="ECO:0000313" key="2">
    <source>
        <dbReference type="EMBL" id="ABM10650.1"/>
    </source>
</evidence>
<dbReference type="Pfam" id="PF20275">
    <property type="entry name" value="CTD10"/>
    <property type="match status" value="1"/>
</dbReference>
<evidence type="ECO:0000313" key="3">
    <source>
        <dbReference type="Proteomes" id="UP000000637"/>
    </source>
</evidence>
<reference evidence="2 3" key="1">
    <citation type="journal article" date="2006" name="PLoS Genet.">
        <title>Secrets of soil survival revealed by the genome sequence of Arthrobacter aurescens TC1.</title>
        <authorList>
            <person name="Mongodin E.F."/>
            <person name="Shapir N."/>
            <person name="Daugherty S.C."/>
            <person name="DeBoy R.T."/>
            <person name="Emerson J.B."/>
            <person name="Shvartzbeyn A."/>
            <person name="Radune D."/>
            <person name="Vamathevan J."/>
            <person name="Riggs F."/>
            <person name="Grinberg V."/>
            <person name="Khouri H."/>
            <person name="Wackett L.P."/>
            <person name="Nelson K.E."/>
            <person name="Sadowsky M.J."/>
        </authorList>
    </citation>
    <scope>NUCLEOTIDE SEQUENCE [LARGE SCALE GENOMIC DNA]</scope>
    <source>
        <strain evidence="2 3">TC1</strain>
    </source>
</reference>
<evidence type="ECO:0000259" key="1">
    <source>
        <dbReference type="Pfam" id="PF20275"/>
    </source>
</evidence>
<feature type="domain" description="ABC-three component systems C-terminal" evidence="1">
    <location>
        <begin position="185"/>
        <end position="299"/>
    </location>
</feature>
<name>A1RD60_PAEAT</name>
<dbReference type="AlphaFoldDB" id="A1RD60"/>
<dbReference type="OrthoDB" id="596297at2"/>
<dbReference type="EMBL" id="CP000476">
    <property type="protein sequence ID" value="ABM10650.1"/>
    <property type="molecule type" value="Genomic_DNA"/>
</dbReference>
<organism evidence="2 3">
    <name type="scientific">Paenarthrobacter aurescens (strain TC1)</name>
    <dbReference type="NCBI Taxonomy" id="290340"/>
    <lineage>
        <taxon>Bacteria</taxon>
        <taxon>Bacillati</taxon>
        <taxon>Actinomycetota</taxon>
        <taxon>Actinomycetes</taxon>
        <taxon>Micrococcales</taxon>
        <taxon>Micrococcaceae</taxon>
        <taxon>Paenarthrobacter</taxon>
    </lineage>
</organism>